<feature type="binding site" evidence="5">
    <location>
        <begin position="108"/>
        <end position="111"/>
    </location>
    <ligand>
        <name>(6S)-5,6,7,8-tetrahydrofolate</name>
        <dbReference type="ChEBI" id="CHEBI:57453"/>
    </ligand>
</feature>
<dbReference type="GO" id="GO:0004479">
    <property type="term" value="F:methionyl-tRNA formyltransferase activity"/>
    <property type="evidence" value="ECO:0007669"/>
    <property type="project" value="UniProtKB-UniRule"/>
</dbReference>
<evidence type="ECO:0000313" key="9">
    <source>
        <dbReference type="Proteomes" id="UP000006875"/>
    </source>
</evidence>
<dbReference type="PANTHER" id="PTHR11138">
    <property type="entry name" value="METHIONYL-TRNA FORMYLTRANSFERASE"/>
    <property type="match status" value="1"/>
</dbReference>
<dbReference type="KEGG" id="ipo:Ilyop_0674"/>
<dbReference type="SUPFAM" id="SSF53328">
    <property type="entry name" value="Formyltransferase"/>
    <property type="match status" value="1"/>
</dbReference>
<proteinExistence type="inferred from homology"/>
<dbReference type="HOGENOM" id="CLU_033347_1_1_0"/>
<dbReference type="STRING" id="572544.Ilyop_0674"/>
<evidence type="ECO:0000256" key="3">
    <source>
        <dbReference type="ARBA" id="ARBA00022679"/>
    </source>
</evidence>
<evidence type="ECO:0000313" key="8">
    <source>
        <dbReference type="EMBL" id="ADO82461.1"/>
    </source>
</evidence>
<dbReference type="FunFam" id="3.40.50.12230:FF:000001">
    <property type="entry name" value="Methionyl-tRNA formyltransferase"/>
    <property type="match status" value="1"/>
</dbReference>
<dbReference type="EC" id="2.1.2.9" evidence="2 5"/>
<comment type="similarity">
    <text evidence="1 5">Belongs to the Fmt family.</text>
</comment>
<comment type="catalytic activity">
    <reaction evidence="5">
        <text>L-methionyl-tRNA(fMet) + (6R)-10-formyltetrahydrofolate = N-formyl-L-methionyl-tRNA(fMet) + (6S)-5,6,7,8-tetrahydrofolate + H(+)</text>
        <dbReference type="Rhea" id="RHEA:24380"/>
        <dbReference type="Rhea" id="RHEA-COMP:9952"/>
        <dbReference type="Rhea" id="RHEA-COMP:9953"/>
        <dbReference type="ChEBI" id="CHEBI:15378"/>
        <dbReference type="ChEBI" id="CHEBI:57453"/>
        <dbReference type="ChEBI" id="CHEBI:78530"/>
        <dbReference type="ChEBI" id="CHEBI:78844"/>
        <dbReference type="ChEBI" id="CHEBI:195366"/>
        <dbReference type="EC" id="2.1.2.9"/>
    </reaction>
</comment>
<reference evidence="8 9" key="1">
    <citation type="journal article" date="2010" name="Stand. Genomic Sci.">
        <title>Complete genome sequence of Ilyobacter polytropus type strain (CuHbu1).</title>
        <authorList>
            <person name="Sikorski J."/>
            <person name="Chertkov O."/>
            <person name="Lapidus A."/>
            <person name="Nolan M."/>
            <person name="Lucas S."/>
            <person name="Del Rio T.G."/>
            <person name="Tice H."/>
            <person name="Cheng J.F."/>
            <person name="Tapia R."/>
            <person name="Han C."/>
            <person name="Goodwin L."/>
            <person name="Pitluck S."/>
            <person name="Liolios K."/>
            <person name="Ivanova N."/>
            <person name="Mavromatis K."/>
            <person name="Mikhailova N."/>
            <person name="Pati A."/>
            <person name="Chen A."/>
            <person name="Palaniappan K."/>
            <person name="Land M."/>
            <person name="Hauser L."/>
            <person name="Chang Y.J."/>
            <person name="Jeffries C.D."/>
            <person name="Brambilla E."/>
            <person name="Yasawong M."/>
            <person name="Rohde M."/>
            <person name="Pukall R."/>
            <person name="Spring S."/>
            <person name="Goker M."/>
            <person name="Woyke T."/>
            <person name="Bristow J."/>
            <person name="Eisen J.A."/>
            <person name="Markowitz V."/>
            <person name="Hugenholtz P."/>
            <person name="Kyrpides N.C."/>
            <person name="Klenk H.P."/>
        </authorList>
    </citation>
    <scope>NUCLEOTIDE SEQUENCE [LARGE SCALE GENOMIC DNA]</scope>
    <source>
        <strain evidence="9">ATCC 51220 / DSM 2926 / LMG 16218 / CuHBu1</strain>
    </source>
</reference>
<keyword evidence="4 5" id="KW-0648">Protein biosynthesis</keyword>
<dbReference type="Pfam" id="PF00551">
    <property type="entry name" value="Formyl_trans_N"/>
    <property type="match status" value="1"/>
</dbReference>
<dbReference type="RefSeq" id="WP_013387131.1">
    <property type="nucleotide sequence ID" value="NC_014632.1"/>
</dbReference>
<dbReference type="InterPro" id="IPR011034">
    <property type="entry name" value="Formyl_transferase-like_C_sf"/>
</dbReference>
<protein>
    <recommendedName>
        <fullName evidence="2 5">Methionyl-tRNA formyltransferase</fullName>
        <ecNumber evidence="2 5">2.1.2.9</ecNumber>
    </recommendedName>
</protein>
<dbReference type="HAMAP" id="MF_00182">
    <property type="entry name" value="Formyl_trans"/>
    <property type="match status" value="1"/>
</dbReference>
<evidence type="ECO:0000259" key="6">
    <source>
        <dbReference type="Pfam" id="PF00551"/>
    </source>
</evidence>
<dbReference type="InterPro" id="IPR036477">
    <property type="entry name" value="Formyl_transf_N_sf"/>
</dbReference>
<dbReference type="Gene3D" id="3.40.50.12230">
    <property type="match status" value="1"/>
</dbReference>
<name>E3H6U2_ILYPC</name>
<dbReference type="NCBIfam" id="TIGR00460">
    <property type="entry name" value="fmt"/>
    <property type="match status" value="1"/>
</dbReference>
<dbReference type="InterPro" id="IPR005794">
    <property type="entry name" value="Fmt"/>
</dbReference>
<dbReference type="InterPro" id="IPR005793">
    <property type="entry name" value="Formyl_trans_C"/>
</dbReference>
<gene>
    <name evidence="5" type="primary">fmt</name>
    <name evidence="8" type="ordered locus">Ilyop_0674</name>
</gene>
<feature type="domain" description="Formyl transferase N-terminal" evidence="6">
    <location>
        <begin position="1"/>
        <end position="179"/>
    </location>
</feature>
<evidence type="ECO:0000256" key="1">
    <source>
        <dbReference type="ARBA" id="ARBA00010699"/>
    </source>
</evidence>
<evidence type="ECO:0000256" key="5">
    <source>
        <dbReference type="HAMAP-Rule" id="MF_00182"/>
    </source>
</evidence>
<dbReference type="eggNOG" id="COG0223">
    <property type="taxonomic scope" value="Bacteria"/>
</dbReference>
<dbReference type="InterPro" id="IPR002376">
    <property type="entry name" value="Formyl_transf_N"/>
</dbReference>
<evidence type="ECO:0000259" key="7">
    <source>
        <dbReference type="Pfam" id="PF02911"/>
    </source>
</evidence>
<evidence type="ECO:0000256" key="4">
    <source>
        <dbReference type="ARBA" id="ARBA00022917"/>
    </source>
</evidence>
<keyword evidence="9" id="KW-1185">Reference proteome</keyword>
<dbReference type="Pfam" id="PF02911">
    <property type="entry name" value="Formyl_trans_C"/>
    <property type="match status" value="1"/>
</dbReference>
<dbReference type="OrthoDB" id="9802815at2"/>
<keyword evidence="3 5" id="KW-0808">Transferase</keyword>
<dbReference type="InterPro" id="IPR041711">
    <property type="entry name" value="Met-tRNA-FMT_N"/>
</dbReference>
<comment type="function">
    <text evidence="5">Attaches a formyl group to the free amino group of methionyl-tRNA(fMet). The formyl group appears to play a dual role in the initiator identity of N-formylmethionyl-tRNA by promoting its recognition by IF2 and preventing the misappropriation of this tRNA by the elongation apparatus.</text>
</comment>
<dbReference type="GO" id="GO:0005829">
    <property type="term" value="C:cytosol"/>
    <property type="evidence" value="ECO:0007669"/>
    <property type="project" value="TreeGrafter"/>
</dbReference>
<dbReference type="Proteomes" id="UP000006875">
    <property type="component" value="Chromosome"/>
</dbReference>
<feature type="domain" description="Formyl transferase C-terminal" evidence="7">
    <location>
        <begin position="204"/>
        <end position="300"/>
    </location>
</feature>
<dbReference type="AlphaFoldDB" id="E3H6U2"/>
<dbReference type="PANTHER" id="PTHR11138:SF5">
    <property type="entry name" value="METHIONYL-TRNA FORMYLTRANSFERASE, MITOCHONDRIAL"/>
    <property type="match status" value="1"/>
</dbReference>
<evidence type="ECO:0000256" key="2">
    <source>
        <dbReference type="ARBA" id="ARBA00012261"/>
    </source>
</evidence>
<dbReference type="CDD" id="cd08704">
    <property type="entry name" value="Met_tRNA_FMT_C"/>
    <property type="match status" value="1"/>
</dbReference>
<sequence length="314" mass="35244">MRILFMGTPDFAVPSLDLLNKHHEIAGVFTKIDKPNMRGKRIKFTPVKEYALKHEIPVHQPKSVKTDETLDLVREINPDLIVVVAYGKILPKELIEIPKYGVINVHSSLLPKYRGAAPIHAAIINGDTESGVSIMYIAEELDAGDVILQGKTPINDEDTLETLHDRLMSIGAETLLEAVDLIGKEKAPRISQDHEKATFVKPFKKEDCEINWNQENFKIYNFVRGMNPFPSAHTYNQGKIYKIYKVEKISREYEGEPGEIVELLKGRGPVVKTGNGSVIIAEAKPENKKKLTGPDLVNGNYFSIGEKFENSKIK</sequence>
<dbReference type="SUPFAM" id="SSF50486">
    <property type="entry name" value="FMT C-terminal domain-like"/>
    <property type="match status" value="1"/>
</dbReference>
<organism evidence="8 9">
    <name type="scientific">Ilyobacter polytropus (strain ATCC 51220 / DSM 2926 / LMG 16218 / CuHBu1)</name>
    <dbReference type="NCBI Taxonomy" id="572544"/>
    <lineage>
        <taxon>Bacteria</taxon>
        <taxon>Fusobacteriati</taxon>
        <taxon>Fusobacteriota</taxon>
        <taxon>Fusobacteriia</taxon>
        <taxon>Fusobacteriales</taxon>
        <taxon>Fusobacteriaceae</taxon>
        <taxon>Ilyobacter</taxon>
    </lineage>
</organism>
<dbReference type="CDD" id="cd08646">
    <property type="entry name" value="FMT_core_Met-tRNA-FMT_N"/>
    <property type="match status" value="1"/>
</dbReference>
<accession>E3H6U2</accession>
<dbReference type="EMBL" id="CP002281">
    <property type="protein sequence ID" value="ADO82461.1"/>
    <property type="molecule type" value="Genomic_DNA"/>
</dbReference>
<dbReference type="InterPro" id="IPR044135">
    <property type="entry name" value="Met-tRNA-FMT_C"/>
</dbReference>